<dbReference type="EMBL" id="JACWMY010000010">
    <property type="protein sequence ID" value="MBD1365893.1"/>
    <property type="molecule type" value="Genomic_DNA"/>
</dbReference>
<evidence type="ECO:0000256" key="1">
    <source>
        <dbReference type="SAM" id="SignalP"/>
    </source>
</evidence>
<dbReference type="Pfam" id="PF13739">
    <property type="entry name" value="PdaC"/>
    <property type="match status" value="1"/>
</dbReference>
<evidence type="ECO:0000259" key="2">
    <source>
        <dbReference type="Pfam" id="PF11738"/>
    </source>
</evidence>
<dbReference type="InterPro" id="IPR021729">
    <property type="entry name" value="DUF3298"/>
</dbReference>
<sequence>MRALLLLCFVLMIFASCEFGKPYAPGKPDIFTDTAAYTVQKIYQRANDCGNKADSACTIAKITYPLFKGQNALNDSVKRGLLRINFSDNNDADTTLKMMVDRYFDEYAGFKKYNKADDRFFTLDSYAKVVNQDSSLLALEYGGYVYEGGAHGADFKEFLNWDPKAKKPVYLKDVLVPGAYPQLTKVAERIFRMDEKLKDTSSLARDYFFRDNKFALNQNYLFTPSGIRFVYNQYEIKPYAAGQTELLIPWAQIKTLIRPNAVVAPYTKKDAGI</sequence>
<proteinExistence type="predicted"/>
<protein>
    <submittedName>
        <fullName evidence="4">DUF3298 domain-containing protein</fullName>
    </submittedName>
</protein>
<name>A0ABR7WUB3_9SPHI</name>
<dbReference type="Gene3D" id="3.90.640.20">
    <property type="entry name" value="Heat-shock cognate protein, ATPase"/>
    <property type="match status" value="1"/>
</dbReference>
<dbReference type="InterPro" id="IPR037126">
    <property type="entry name" value="PdaC/RsiV-like_sf"/>
</dbReference>
<accession>A0ABR7WUB3</accession>
<dbReference type="Gene3D" id="3.30.565.40">
    <property type="entry name" value="Fervidobacterium nodosum Rt17-B1 like"/>
    <property type="match status" value="1"/>
</dbReference>
<feature type="domain" description="Deacetylase PdaC" evidence="3">
    <location>
        <begin position="53"/>
        <end position="152"/>
    </location>
</feature>
<feature type="chain" id="PRO_5046619164" evidence="1">
    <location>
        <begin position="21"/>
        <end position="273"/>
    </location>
</feature>
<feature type="domain" description="DUF3298" evidence="2">
    <location>
        <begin position="172"/>
        <end position="250"/>
    </location>
</feature>
<keyword evidence="1" id="KW-0732">Signal</keyword>
<dbReference type="PROSITE" id="PS51257">
    <property type="entry name" value="PROKAR_LIPOPROTEIN"/>
    <property type="match status" value="1"/>
</dbReference>
<gene>
    <name evidence="4" type="ORF">IDJ77_18915</name>
</gene>
<evidence type="ECO:0000259" key="3">
    <source>
        <dbReference type="Pfam" id="PF13739"/>
    </source>
</evidence>
<evidence type="ECO:0000313" key="5">
    <source>
        <dbReference type="Proteomes" id="UP000606600"/>
    </source>
</evidence>
<reference evidence="4 5" key="1">
    <citation type="submission" date="2020-09" db="EMBL/GenBank/DDBJ databases">
        <title>Novel species of Mucilaginibacter isolated from a glacier on the Tibetan Plateau.</title>
        <authorList>
            <person name="Liu Q."/>
            <person name="Xin Y.-H."/>
        </authorList>
    </citation>
    <scope>NUCLEOTIDE SEQUENCE [LARGE SCALE GENOMIC DNA]</scope>
    <source>
        <strain evidence="4 5">ZT4R22</strain>
    </source>
</reference>
<organism evidence="4 5">
    <name type="scientific">Mucilaginibacter pankratovii</name>
    <dbReference type="NCBI Taxonomy" id="2772110"/>
    <lineage>
        <taxon>Bacteria</taxon>
        <taxon>Pseudomonadati</taxon>
        <taxon>Bacteroidota</taxon>
        <taxon>Sphingobacteriia</taxon>
        <taxon>Sphingobacteriales</taxon>
        <taxon>Sphingobacteriaceae</taxon>
        <taxon>Mucilaginibacter</taxon>
    </lineage>
</organism>
<comment type="caution">
    <text evidence="4">The sequence shown here is derived from an EMBL/GenBank/DDBJ whole genome shotgun (WGS) entry which is preliminary data.</text>
</comment>
<feature type="signal peptide" evidence="1">
    <location>
        <begin position="1"/>
        <end position="20"/>
    </location>
</feature>
<dbReference type="Pfam" id="PF11738">
    <property type="entry name" value="DUF3298"/>
    <property type="match status" value="1"/>
</dbReference>
<keyword evidence="5" id="KW-1185">Reference proteome</keyword>
<evidence type="ECO:0000313" key="4">
    <source>
        <dbReference type="EMBL" id="MBD1365893.1"/>
    </source>
</evidence>
<dbReference type="Proteomes" id="UP000606600">
    <property type="component" value="Unassembled WGS sequence"/>
</dbReference>
<dbReference type="InterPro" id="IPR025303">
    <property type="entry name" value="PdaC"/>
</dbReference>
<dbReference type="RefSeq" id="WP_191190555.1">
    <property type="nucleotide sequence ID" value="NZ_JACWMY010000010.1"/>
</dbReference>